<gene>
    <name evidence="1" type="ORF">PAPOLLO_LOCUS6866</name>
</gene>
<sequence length="86" mass="10309">MFQQIVEIISWQSSEQDFKERSVFSQLEITILETDHYKLEHTYTQNSPSSYQNYFSRSVERDSTKHEVLRVKEKRNMVLFAKKTTG</sequence>
<dbReference type="EMBL" id="CAJQZP010000477">
    <property type="protein sequence ID" value="CAG4962948.1"/>
    <property type="molecule type" value="Genomic_DNA"/>
</dbReference>
<proteinExistence type="predicted"/>
<accession>A0A8S3WIM8</accession>
<evidence type="ECO:0000313" key="1">
    <source>
        <dbReference type="EMBL" id="CAG4962948.1"/>
    </source>
</evidence>
<comment type="caution">
    <text evidence="1">The sequence shown here is derived from an EMBL/GenBank/DDBJ whole genome shotgun (WGS) entry which is preliminary data.</text>
</comment>
<organism evidence="1 2">
    <name type="scientific">Parnassius apollo</name>
    <name type="common">Apollo butterfly</name>
    <name type="synonym">Papilio apollo</name>
    <dbReference type="NCBI Taxonomy" id="110799"/>
    <lineage>
        <taxon>Eukaryota</taxon>
        <taxon>Metazoa</taxon>
        <taxon>Ecdysozoa</taxon>
        <taxon>Arthropoda</taxon>
        <taxon>Hexapoda</taxon>
        <taxon>Insecta</taxon>
        <taxon>Pterygota</taxon>
        <taxon>Neoptera</taxon>
        <taxon>Endopterygota</taxon>
        <taxon>Lepidoptera</taxon>
        <taxon>Glossata</taxon>
        <taxon>Ditrysia</taxon>
        <taxon>Papilionoidea</taxon>
        <taxon>Papilionidae</taxon>
        <taxon>Parnassiinae</taxon>
        <taxon>Parnassini</taxon>
        <taxon>Parnassius</taxon>
        <taxon>Parnassius</taxon>
    </lineage>
</organism>
<reference evidence="1" key="1">
    <citation type="submission" date="2021-04" db="EMBL/GenBank/DDBJ databases">
        <authorList>
            <person name="Tunstrom K."/>
        </authorList>
    </citation>
    <scope>NUCLEOTIDE SEQUENCE</scope>
</reference>
<name>A0A8S3WIM8_PARAO</name>
<evidence type="ECO:0000313" key="2">
    <source>
        <dbReference type="Proteomes" id="UP000691718"/>
    </source>
</evidence>
<protein>
    <submittedName>
        <fullName evidence="1">(apollo) hypothetical protein</fullName>
    </submittedName>
</protein>
<keyword evidence="2" id="KW-1185">Reference proteome</keyword>
<dbReference type="OrthoDB" id="6351205at2759"/>
<dbReference type="Proteomes" id="UP000691718">
    <property type="component" value="Unassembled WGS sequence"/>
</dbReference>
<dbReference type="AlphaFoldDB" id="A0A8S3WIM8"/>